<dbReference type="SMART" id="SM00530">
    <property type="entry name" value="HTH_XRE"/>
    <property type="match status" value="1"/>
</dbReference>
<evidence type="ECO:0000313" key="3">
    <source>
        <dbReference type="EMBL" id="QDT43451.1"/>
    </source>
</evidence>
<dbReference type="CDD" id="cd00093">
    <property type="entry name" value="HTH_XRE"/>
    <property type="match status" value="1"/>
</dbReference>
<dbReference type="Gene3D" id="1.10.260.40">
    <property type="entry name" value="lambda repressor-like DNA-binding domains"/>
    <property type="match status" value="1"/>
</dbReference>
<dbReference type="Pfam" id="PF06114">
    <property type="entry name" value="Peptidase_M78"/>
    <property type="match status" value="1"/>
</dbReference>
<proteinExistence type="inferred from homology"/>
<dbReference type="InterPro" id="IPR052345">
    <property type="entry name" value="Rad_response_metalloprotease"/>
</dbReference>
<dbReference type="PANTHER" id="PTHR43236:SF1">
    <property type="entry name" value="BLL7220 PROTEIN"/>
    <property type="match status" value="1"/>
</dbReference>
<evidence type="ECO:0000259" key="2">
    <source>
        <dbReference type="PROSITE" id="PS50943"/>
    </source>
</evidence>
<dbReference type="Pfam" id="PF01381">
    <property type="entry name" value="HTH_3"/>
    <property type="match status" value="1"/>
</dbReference>
<dbReference type="GO" id="GO:0003677">
    <property type="term" value="F:DNA binding"/>
    <property type="evidence" value="ECO:0007669"/>
    <property type="project" value="InterPro"/>
</dbReference>
<evidence type="ECO:0000313" key="4">
    <source>
        <dbReference type="Proteomes" id="UP000317171"/>
    </source>
</evidence>
<gene>
    <name evidence="3" type="ORF">Pan241w_35520</name>
</gene>
<evidence type="ECO:0000256" key="1">
    <source>
        <dbReference type="ARBA" id="ARBA00007227"/>
    </source>
</evidence>
<dbReference type="OrthoDB" id="9816277at2"/>
<dbReference type="SUPFAM" id="SSF47413">
    <property type="entry name" value="lambda repressor-like DNA-binding domains"/>
    <property type="match status" value="1"/>
</dbReference>
<dbReference type="Gene3D" id="1.10.10.2910">
    <property type="match status" value="1"/>
</dbReference>
<dbReference type="KEGG" id="gaz:Pan241w_35520"/>
<dbReference type="InterPro" id="IPR010359">
    <property type="entry name" value="IrrE_HExxH"/>
</dbReference>
<dbReference type="InterPro" id="IPR010982">
    <property type="entry name" value="Lambda_DNA-bd_dom_sf"/>
</dbReference>
<dbReference type="InterPro" id="IPR001387">
    <property type="entry name" value="Cro/C1-type_HTH"/>
</dbReference>
<accession>A0A517RHV4</accession>
<keyword evidence="4" id="KW-1185">Reference proteome</keyword>
<dbReference type="PANTHER" id="PTHR43236">
    <property type="entry name" value="ANTITOXIN HIGA1"/>
    <property type="match status" value="1"/>
</dbReference>
<dbReference type="RefSeq" id="WP_145218145.1">
    <property type="nucleotide sequence ID" value="NZ_CP036269.1"/>
</dbReference>
<sequence length="363" mass="41246">MPRRPSNSNQNFNNAMLRLARGSKGETQTGLAKLLGISQGKLSKWEDGLLTPSDDEVEGIARYLNYPVDFFFTDQDAQGFGSCCMYHRKRQSLPIKTLSMIHDRINVLGIGVSRLLNNVQFESSATIEQLDIDEYGDPENIANIVRSMWRKPFGPIESLVALIENAGGIVVPLNFETDKLSAVSLWPRKSPPLFFINTLQPADRWRFTLAHELGHIIMHRVPTPDVEKEADRFASEFLMPSDQIVESLSGLTLAKAARMKQTWRVSMQALVMKARDVGAITPRKHKTLFTQMSRLGYRKNEPELISQEYPSTIKKICNTYLNELGYSKADLAKLTFCVDERQFNERYLPGEVEDDTPRFRIVT</sequence>
<reference evidence="3 4" key="1">
    <citation type="submission" date="2019-02" db="EMBL/GenBank/DDBJ databases">
        <title>Deep-cultivation of Planctomycetes and their phenomic and genomic characterization uncovers novel biology.</title>
        <authorList>
            <person name="Wiegand S."/>
            <person name="Jogler M."/>
            <person name="Boedeker C."/>
            <person name="Pinto D."/>
            <person name="Vollmers J."/>
            <person name="Rivas-Marin E."/>
            <person name="Kohn T."/>
            <person name="Peeters S.H."/>
            <person name="Heuer A."/>
            <person name="Rast P."/>
            <person name="Oberbeckmann S."/>
            <person name="Bunk B."/>
            <person name="Jeske O."/>
            <person name="Meyerdierks A."/>
            <person name="Storesund J.E."/>
            <person name="Kallscheuer N."/>
            <person name="Luecker S."/>
            <person name="Lage O.M."/>
            <person name="Pohl T."/>
            <person name="Merkel B.J."/>
            <person name="Hornburger P."/>
            <person name="Mueller R.-W."/>
            <person name="Bruemmer F."/>
            <person name="Labrenz M."/>
            <person name="Spormann A.M."/>
            <person name="Op den Camp H."/>
            <person name="Overmann J."/>
            <person name="Amann R."/>
            <person name="Jetten M.S.M."/>
            <person name="Mascher T."/>
            <person name="Medema M.H."/>
            <person name="Devos D.P."/>
            <person name="Kaster A.-K."/>
            <person name="Ovreas L."/>
            <person name="Rohde M."/>
            <person name="Galperin M.Y."/>
            <person name="Jogler C."/>
        </authorList>
    </citation>
    <scope>NUCLEOTIDE SEQUENCE [LARGE SCALE GENOMIC DNA]</scope>
    <source>
        <strain evidence="3 4">Pan241w</strain>
    </source>
</reference>
<dbReference type="Proteomes" id="UP000317171">
    <property type="component" value="Chromosome"/>
</dbReference>
<comment type="similarity">
    <text evidence="1">Belongs to the short-chain fatty acyl-CoA assimilation regulator (ScfR) family.</text>
</comment>
<dbReference type="AlphaFoldDB" id="A0A517RHV4"/>
<protein>
    <submittedName>
        <fullName evidence="3">Helix-turn-helix domain protein</fullName>
    </submittedName>
</protein>
<organism evidence="3 4">
    <name type="scientific">Gimesia alba</name>
    <dbReference type="NCBI Taxonomy" id="2527973"/>
    <lineage>
        <taxon>Bacteria</taxon>
        <taxon>Pseudomonadati</taxon>
        <taxon>Planctomycetota</taxon>
        <taxon>Planctomycetia</taxon>
        <taxon>Planctomycetales</taxon>
        <taxon>Planctomycetaceae</taxon>
        <taxon>Gimesia</taxon>
    </lineage>
</organism>
<feature type="domain" description="HTH cro/C1-type" evidence="2">
    <location>
        <begin position="17"/>
        <end position="71"/>
    </location>
</feature>
<dbReference type="PROSITE" id="PS50943">
    <property type="entry name" value="HTH_CROC1"/>
    <property type="match status" value="1"/>
</dbReference>
<dbReference type="EMBL" id="CP036269">
    <property type="protein sequence ID" value="QDT43451.1"/>
    <property type="molecule type" value="Genomic_DNA"/>
</dbReference>
<name>A0A517RHV4_9PLAN</name>